<dbReference type="InterPro" id="IPR028161">
    <property type="entry name" value="Met8-like"/>
</dbReference>
<name>A0A0M3DEZ3_9FIRM</name>
<evidence type="ECO:0000256" key="3">
    <source>
        <dbReference type="ARBA" id="ARBA00023002"/>
    </source>
</evidence>
<protein>
    <recommendedName>
        <fullName evidence="2">precorrin-2 dehydrogenase</fullName>
        <ecNumber evidence="2">1.3.1.76</ecNumber>
    </recommendedName>
</protein>
<proteinExistence type="predicted"/>
<dbReference type="Gene3D" id="3.40.50.720">
    <property type="entry name" value="NAD(P)-binding Rossmann-like Domain"/>
    <property type="match status" value="1"/>
</dbReference>
<dbReference type="EC" id="1.3.1.76" evidence="2"/>
<dbReference type="EMBL" id="LBBT01000211">
    <property type="protein sequence ID" value="KKY01215.1"/>
    <property type="molecule type" value="Genomic_DNA"/>
</dbReference>
<evidence type="ECO:0000313" key="9">
    <source>
        <dbReference type="Proteomes" id="UP000034407"/>
    </source>
</evidence>
<evidence type="ECO:0000259" key="7">
    <source>
        <dbReference type="Pfam" id="PF14824"/>
    </source>
</evidence>
<keyword evidence="3" id="KW-0560">Oxidoreductase</keyword>
<feature type="domain" description="Siroheme synthase central" evidence="7">
    <location>
        <begin position="116"/>
        <end position="141"/>
    </location>
</feature>
<dbReference type="Pfam" id="PF13241">
    <property type="entry name" value="NAD_binding_7"/>
    <property type="match status" value="1"/>
</dbReference>
<dbReference type="InterPro" id="IPR028281">
    <property type="entry name" value="Sirohaem_synthase_central"/>
</dbReference>
<keyword evidence="9" id="KW-1185">Reference proteome</keyword>
<dbReference type="RefSeq" id="WP_046823152.1">
    <property type="nucleotide sequence ID" value="NZ_JBCLWQ010000002.1"/>
</dbReference>
<reference evidence="8 9" key="1">
    <citation type="submission" date="2015-04" db="EMBL/GenBank/DDBJ databases">
        <title>Microcin producing Clostridium sp. JC272T.</title>
        <authorList>
            <person name="Jyothsna T."/>
            <person name="Sasikala C."/>
            <person name="Ramana C."/>
        </authorList>
    </citation>
    <scope>NUCLEOTIDE SEQUENCE [LARGE SCALE GENOMIC DNA]</scope>
    <source>
        <strain evidence="8 9">JC272</strain>
    </source>
</reference>
<accession>A0A0M3DEZ3</accession>
<evidence type="ECO:0000256" key="2">
    <source>
        <dbReference type="ARBA" id="ARBA00012400"/>
    </source>
</evidence>
<dbReference type="NCBIfam" id="TIGR01470">
    <property type="entry name" value="cysG_Nterm"/>
    <property type="match status" value="1"/>
</dbReference>
<dbReference type="InterPro" id="IPR042518">
    <property type="entry name" value="SirC_C"/>
</dbReference>
<dbReference type="OrthoDB" id="9773765at2"/>
<dbReference type="SUPFAM" id="SSF75615">
    <property type="entry name" value="Siroheme synthase middle domains-like"/>
    <property type="match status" value="1"/>
</dbReference>
<evidence type="ECO:0000256" key="1">
    <source>
        <dbReference type="ARBA" id="ARBA00005010"/>
    </source>
</evidence>
<dbReference type="AlphaFoldDB" id="A0A0M3DEZ3"/>
<evidence type="ECO:0000313" key="8">
    <source>
        <dbReference type="EMBL" id="KKY01215.1"/>
    </source>
</evidence>
<evidence type="ECO:0000256" key="5">
    <source>
        <dbReference type="ARBA" id="ARBA00023244"/>
    </source>
</evidence>
<dbReference type="Gene3D" id="1.10.8.610">
    <property type="entry name" value="SirC, precorrin-2 dehydrogenase, C-terminal helical domain-like"/>
    <property type="match status" value="1"/>
</dbReference>
<comment type="pathway">
    <text evidence="1">Porphyrin-containing compound metabolism; siroheme biosynthesis; sirohydrochlorin from precorrin-2: step 1/1.</text>
</comment>
<dbReference type="Proteomes" id="UP000034407">
    <property type="component" value="Unassembled WGS sequence"/>
</dbReference>
<dbReference type="UniPathway" id="UPA00262">
    <property type="reaction ID" value="UER00222"/>
</dbReference>
<evidence type="ECO:0000256" key="6">
    <source>
        <dbReference type="ARBA" id="ARBA00047561"/>
    </source>
</evidence>
<dbReference type="GO" id="GO:0019354">
    <property type="term" value="P:siroheme biosynthetic process"/>
    <property type="evidence" value="ECO:0007669"/>
    <property type="project" value="UniProtKB-UniPathway"/>
</dbReference>
<evidence type="ECO:0000256" key="4">
    <source>
        <dbReference type="ARBA" id="ARBA00023027"/>
    </source>
</evidence>
<dbReference type="SUPFAM" id="SSF51735">
    <property type="entry name" value="NAD(P)-binding Rossmann-fold domains"/>
    <property type="match status" value="1"/>
</dbReference>
<comment type="caution">
    <text evidence="8">The sequence shown here is derived from an EMBL/GenBank/DDBJ whole genome shotgun (WGS) entry which is preliminary data.</text>
</comment>
<dbReference type="PANTHER" id="PTHR35330">
    <property type="entry name" value="SIROHEME BIOSYNTHESIS PROTEIN MET8"/>
    <property type="match status" value="1"/>
</dbReference>
<gene>
    <name evidence="8" type="ORF">VN21_10090</name>
</gene>
<dbReference type="InterPro" id="IPR006367">
    <property type="entry name" value="Sirohaem_synthase_N"/>
</dbReference>
<dbReference type="GO" id="GO:0004325">
    <property type="term" value="F:ferrochelatase activity"/>
    <property type="evidence" value="ECO:0007669"/>
    <property type="project" value="InterPro"/>
</dbReference>
<dbReference type="InterPro" id="IPR036291">
    <property type="entry name" value="NAD(P)-bd_dom_sf"/>
</dbReference>
<dbReference type="Pfam" id="PF14824">
    <property type="entry name" value="Sirohm_synth_M"/>
    <property type="match status" value="1"/>
</dbReference>
<keyword evidence="5" id="KW-0627">Porphyrin biosynthesis</keyword>
<sequence>MNYPIMVNLDYKEITIIGGGKIAYRKAKNFIDFGYKVKVISLDFNEKFKDIESKIELIRDEYKEEYIENSFIVVAATNNRDINKAIGMYCAEKNKLVNVVDNPTLSSYIVPSTVKRGDLIIGVSTSGKSPSLASKIKKDLEIVYDDSYEEYIQLLGELRCKILKKYDDPVKKKQLLNEIINLNIEELKKYIV</sequence>
<comment type="catalytic activity">
    <reaction evidence="6">
        <text>precorrin-2 + NAD(+) = sirohydrochlorin + NADH + 2 H(+)</text>
        <dbReference type="Rhea" id="RHEA:15613"/>
        <dbReference type="ChEBI" id="CHEBI:15378"/>
        <dbReference type="ChEBI" id="CHEBI:57540"/>
        <dbReference type="ChEBI" id="CHEBI:57945"/>
        <dbReference type="ChEBI" id="CHEBI:58351"/>
        <dbReference type="ChEBI" id="CHEBI:58827"/>
        <dbReference type="EC" id="1.3.1.76"/>
    </reaction>
</comment>
<keyword evidence="4" id="KW-0520">NAD</keyword>
<dbReference type="PANTHER" id="PTHR35330:SF1">
    <property type="entry name" value="SIROHEME BIOSYNTHESIS PROTEIN MET8"/>
    <property type="match status" value="1"/>
</dbReference>
<dbReference type="PATRIC" id="fig|1629550.3.peg.1467"/>
<dbReference type="GO" id="GO:0043115">
    <property type="term" value="F:precorrin-2 dehydrogenase activity"/>
    <property type="evidence" value="ECO:0007669"/>
    <property type="project" value="UniProtKB-EC"/>
</dbReference>
<organism evidence="8 9">
    <name type="scientific">Paraclostridium benzoelyticum</name>
    <dbReference type="NCBI Taxonomy" id="1629550"/>
    <lineage>
        <taxon>Bacteria</taxon>
        <taxon>Bacillati</taxon>
        <taxon>Bacillota</taxon>
        <taxon>Clostridia</taxon>
        <taxon>Peptostreptococcales</taxon>
        <taxon>Peptostreptococcaceae</taxon>
        <taxon>Paraclostridium</taxon>
    </lineage>
</organism>